<dbReference type="GO" id="GO:0019509">
    <property type="term" value="P:L-methionine salvage from methylthioadenosine"/>
    <property type="evidence" value="ECO:0007669"/>
    <property type="project" value="InterPro"/>
</dbReference>
<keyword evidence="3" id="KW-0028">Amino-acid biosynthesis</keyword>
<dbReference type="SUPFAM" id="SSF53167">
    <property type="entry name" value="Purine and uridine phosphorylases"/>
    <property type="match status" value="1"/>
</dbReference>
<dbReference type="Pfam" id="PF01048">
    <property type="entry name" value="PNP_UDP_1"/>
    <property type="match status" value="1"/>
</dbReference>
<dbReference type="GO" id="GO:0019284">
    <property type="term" value="P:L-methionine salvage from S-adenosylmethionine"/>
    <property type="evidence" value="ECO:0007669"/>
    <property type="project" value="TreeGrafter"/>
</dbReference>
<dbReference type="Gene3D" id="3.40.50.1580">
    <property type="entry name" value="Nucleoside phosphorylase domain"/>
    <property type="match status" value="1"/>
</dbReference>
<keyword evidence="7" id="KW-0326">Glycosidase</keyword>
<feature type="domain" description="Nucleoside phosphorylase" evidence="6">
    <location>
        <begin position="5"/>
        <end position="226"/>
    </location>
</feature>
<evidence type="ECO:0000256" key="4">
    <source>
        <dbReference type="ARBA" id="ARBA00022801"/>
    </source>
</evidence>
<evidence type="ECO:0000313" key="7">
    <source>
        <dbReference type="EMBL" id="MBS7825331.1"/>
    </source>
</evidence>
<dbReference type="NCBIfam" id="NF004079">
    <property type="entry name" value="PRK05584.1"/>
    <property type="match status" value="1"/>
</dbReference>
<evidence type="ECO:0000256" key="2">
    <source>
        <dbReference type="ARBA" id="ARBA00011974"/>
    </source>
</evidence>
<dbReference type="PANTHER" id="PTHR46832">
    <property type="entry name" value="5'-METHYLTHIOADENOSINE/S-ADENOSYLHOMOCYSTEINE NUCLEOSIDASE"/>
    <property type="match status" value="1"/>
</dbReference>
<dbReference type="InterPro" id="IPR035994">
    <property type="entry name" value="Nucleoside_phosphorylase_sf"/>
</dbReference>
<keyword evidence="4 7" id="KW-0378">Hydrolase</keyword>
<evidence type="ECO:0000259" key="6">
    <source>
        <dbReference type="Pfam" id="PF01048"/>
    </source>
</evidence>
<dbReference type="InterPro" id="IPR010049">
    <property type="entry name" value="MTA_SAH_Nsdase"/>
</dbReference>
<dbReference type="PANTHER" id="PTHR46832:SF1">
    <property type="entry name" value="5'-METHYLTHIOADENOSINE_S-ADENOSYLHOMOCYSTEINE NUCLEOSIDASE"/>
    <property type="match status" value="1"/>
</dbReference>
<comment type="caution">
    <text evidence="7">The sequence shown here is derived from an EMBL/GenBank/DDBJ whole genome shotgun (WGS) entry which is preliminary data.</text>
</comment>
<evidence type="ECO:0000256" key="1">
    <source>
        <dbReference type="ARBA" id="ARBA00004945"/>
    </source>
</evidence>
<evidence type="ECO:0000313" key="8">
    <source>
        <dbReference type="Proteomes" id="UP000680020"/>
    </source>
</evidence>
<evidence type="ECO:0000256" key="3">
    <source>
        <dbReference type="ARBA" id="ARBA00022605"/>
    </source>
</evidence>
<name>A0AB35C0P2_9GAMM</name>
<sequence>MANDKHVIIGAMDEEVSALVARMENVVASTIDGIEIHEGLLGGQAVVVAKSGIGKVNAAYTATTLIKAFAPKQVINIGSAGGTKLGQSVGDVVIANRLQYHDFDIGPNTPTDPRFIFEQGHADLTGIETVLNELNVPHHIGLIVSGDQFVTKDSEAFKRIQAKFDQAVAVDMEAAAIACVCEKLGTPWIVLRSLSDVTHNEGNDMDFETYLAKASANSALIAQEYVKLI</sequence>
<reference evidence="7" key="1">
    <citation type="submission" date="2021-03" db="EMBL/GenBank/DDBJ databases">
        <title>Identification and antibiotic profiling of Wohlfahrtiimonas chitiniclastica, an underestimated human pathogen.</title>
        <authorList>
            <person name="Kopf A."/>
            <person name="Bunk B."/>
            <person name="Coldewey S."/>
            <person name="Gunzer F."/>
            <person name="Riedel T."/>
            <person name="Schroettner P."/>
        </authorList>
    </citation>
    <scope>NUCLEOTIDE SEQUENCE</scope>
    <source>
        <strain evidence="7">DSM 100917</strain>
    </source>
</reference>
<dbReference type="EC" id="3.2.2.9" evidence="2"/>
<dbReference type="GO" id="GO:0009164">
    <property type="term" value="P:nucleoside catabolic process"/>
    <property type="evidence" value="ECO:0007669"/>
    <property type="project" value="InterPro"/>
</dbReference>
<comment type="pathway">
    <text evidence="1">Amino-acid biosynthesis; L-methionine biosynthesis via salvage pathway; S-methyl-5-thio-alpha-D-ribose 1-phosphate from S-methyl-5'-thioadenosine (hydrolase route): step 1/2.</text>
</comment>
<dbReference type="CDD" id="cd09008">
    <property type="entry name" value="MTAN"/>
    <property type="match status" value="1"/>
</dbReference>
<dbReference type="NCBIfam" id="TIGR01704">
    <property type="entry name" value="MTA_SAH-Nsdase"/>
    <property type="match status" value="1"/>
</dbReference>
<dbReference type="EMBL" id="JAGIBU010000010">
    <property type="protein sequence ID" value="MBS7825331.1"/>
    <property type="molecule type" value="Genomic_DNA"/>
</dbReference>
<dbReference type="GO" id="GO:0008930">
    <property type="term" value="F:methylthioadenosine nucleosidase activity"/>
    <property type="evidence" value="ECO:0007669"/>
    <property type="project" value="InterPro"/>
</dbReference>
<dbReference type="Proteomes" id="UP000680020">
    <property type="component" value="Unassembled WGS sequence"/>
</dbReference>
<keyword evidence="5" id="KW-0486">Methionine biosynthesis</keyword>
<dbReference type="GO" id="GO:0008782">
    <property type="term" value="F:adenosylhomocysteine nucleosidase activity"/>
    <property type="evidence" value="ECO:0007669"/>
    <property type="project" value="UniProtKB-EC"/>
</dbReference>
<protein>
    <recommendedName>
        <fullName evidence="2">adenosylhomocysteine nucleosidase</fullName>
        <ecNumber evidence="2">3.2.2.9</ecNumber>
    </recommendedName>
</protein>
<evidence type="ECO:0000256" key="5">
    <source>
        <dbReference type="ARBA" id="ARBA00023167"/>
    </source>
</evidence>
<dbReference type="InterPro" id="IPR000845">
    <property type="entry name" value="Nucleoside_phosphorylase_d"/>
</dbReference>
<dbReference type="AlphaFoldDB" id="A0AB35C0P2"/>
<dbReference type="RefSeq" id="WP_213404269.1">
    <property type="nucleotide sequence ID" value="NZ_JAGIBT010000012.1"/>
</dbReference>
<organism evidence="7 8">
    <name type="scientific">Wohlfahrtiimonas chitiniclastica</name>
    <dbReference type="NCBI Taxonomy" id="400946"/>
    <lineage>
        <taxon>Bacteria</taxon>
        <taxon>Pseudomonadati</taxon>
        <taxon>Pseudomonadota</taxon>
        <taxon>Gammaproteobacteria</taxon>
        <taxon>Cardiobacteriales</taxon>
        <taxon>Ignatzschineriaceae</taxon>
        <taxon>Wohlfahrtiimonas</taxon>
    </lineage>
</organism>
<dbReference type="GO" id="GO:0005829">
    <property type="term" value="C:cytosol"/>
    <property type="evidence" value="ECO:0007669"/>
    <property type="project" value="TreeGrafter"/>
</dbReference>
<proteinExistence type="predicted"/>
<accession>A0AB35C0P2</accession>
<gene>
    <name evidence="7" type="ORF">J7561_08970</name>
</gene>